<keyword evidence="3" id="KW-1185">Reference proteome</keyword>
<dbReference type="InterPro" id="IPR012337">
    <property type="entry name" value="RNaseH-like_sf"/>
</dbReference>
<proteinExistence type="predicted"/>
<dbReference type="AlphaFoldDB" id="A0A8J3HPR9"/>
<dbReference type="Proteomes" id="UP000637906">
    <property type="component" value="Unassembled WGS sequence"/>
</dbReference>
<dbReference type="GO" id="GO:0003676">
    <property type="term" value="F:nucleic acid binding"/>
    <property type="evidence" value="ECO:0007669"/>
    <property type="project" value="InterPro"/>
</dbReference>
<sequence length="91" mass="10869">MRRAITPQTNGICERFHKTMQDECYNIIFRKKIYNSLPDLQIDIDHWLRSYNYTRPHSGKHCYGKTPMQTFLDILLSRKILVTSIRILIVV</sequence>
<dbReference type="EMBL" id="BNGU01000036">
    <property type="protein sequence ID" value="GHM59799.1"/>
    <property type="molecule type" value="Genomic_DNA"/>
</dbReference>
<evidence type="ECO:0000313" key="3">
    <source>
        <dbReference type="Proteomes" id="UP000637906"/>
    </source>
</evidence>
<comment type="caution">
    <text evidence="2">The sequence shown here is derived from an EMBL/GenBank/DDBJ whole genome shotgun (WGS) entry which is preliminary data.</text>
</comment>
<dbReference type="SUPFAM" id="SSF53098">
    <property type="entry name" value="Ribonuclease H-like"/>
    <property type="match status" value="1"/>
</dbReference>
<evidence type="ECO:0000313" key="2">
    <source>
        <dbReference type="EMBL" id="GHM59799.1"/>
    </source>
</evidence>
<reference evidence="2 3" key="1">
    <citation type="journal article" date="2021" name="Microb. Ecol.">
        <title>Candidatus Mesenet longicola: Novel Endosymbionts of Brontispa longissima that Induce Cytoplasmic Incompatibility.</title>
        <authorList>
            <person name="Takano S."/>
            <person name="Gotoh Y."/>
            <person name="Hayashi T."/>
        </authorList>
    </citation>
    <scope>NUCLEOTIDE SEQUENCE [LARGE SCALE GENOMIC DNA]</scope>
    <source>
        <strain evidence="2">L5</strain>
    </source>
</reference>
<dbReference type="InterPro" id="IPR001584">
    <property type="entry name" value="Integrase_cat-core"/>
</dbReference>
<feature type="domain" description="Integrase catalytic" evidence="1">
    <location>
        <begin position="1"/>
        <end position="75"/>
    </location>
</feature>
<dbReference type="InterPro" id="IPR036397">
    <property type="entry name" value="RNaseH_sf"/>
</dbReference>
<organism evidence="2 3">
    <name type="scientific">Candidatus Mesenet longicola</name>
    <dbReference type="NCBI Taxonomy" id="1892558"/>
    <lineage>
        <taxon>Bacteria</taxon>
        <taxon>Pseudomonadati</taxon>
        <taxon>Pseudomonadota</taxon>
        <taxon>Alphaproteobacteria</taxon>
        <taxon>Rickettsiales</taxon>
        <taxon>Anaplasmataceae</taxon>
        <taxon>Candidatus Mesenet</taxon>
    </lineage>
</organism>
<protein>
    <recommendedName>
        <fullName evidence="1">Integrase catalytic domain-containing protein</fullName>
    </recommendedName>
</protein>
<dbReference type="PROSITE" id="PS50994">
    <property type="entry name" value="INTEGRASE"/>
    <property type="match status" value="1"/>
</dbReference>
<accession>A0A8J3HPR9</accession>
<evidence type="ECO:0000259" key="1">
    <source>
        <dbReference type="PROSITE" id="PS50994"/>
    </source>
</evidence>
<dbReference type="Pfam" id="PF13683">
    <property type="entry name" value="rve_3"/>
    <property type="match status" value="1"/>
</dbReference>
<gene>
    <name evidence="2" type="ORF">sL5_07920</name>
</gene>
<dbReference type="Gene3D" id="3.30.420.10">
    <property type="entry name" value="Ribonuclease H-like superfamily/Ribonuclease H"/>
    <property type="match status" value="1"/>
</dbReference>
<name>A0A8J3HPR9_9RICK</name>
<dbReference type="GO" id="GO:0015074">
    <property type="term" value="P:DNA integration"/>
    <property type="evidence" value="ECO:0007669"/>
    <property type="project" value="InterPro"/>
</dbReference>